<evidence type="ECO:0000256" key="8">
    <source>
        <dbReference type="PIRSR" id="PIRSR600183-50"/>
    </source>
</evidence>
<dbReference type="KEGG" id="bomb:GT348_01645"/>
<dbReference type="PANTHER" id="PTHR11482">
    <property type="entry name" value="ARGININE/DIAMINOPIMELATE/ORNITHINE DECARBOXYLASE"/>
    <property type="match status" value="1"/>
</dbReference>
<dbReference type="SUPFAM" id="SSF50621">
    <property type="entry name" value="Alanine racemase C-terminal domain-like"/>
    <property type="match status" value="1"/>
</dbReference>
<dbReference type="PRINTS" id="PR01182">
    <property type="entry name" value="ORNDCRBXLASE"/>
</dbReference>
<dbReference type="InterPro" id="IPR009006">
    <property type="entry name" value="Ala_racemase/Decarboxylase_C"/>
</dbReference>
<dbReference type="Pfam" id="PF02784">
    <property type="entry name" value="Orn_Arg_deC_N"/>
    <property type="match status" value="1"/>
</dbReference>
<dbReference type="PANTHER" id="PTHR11482:SF6">
    <property type="entry name" value="ORNITHINE DECARBOXYLASE 1-RELATED"/>
    <property type="match status" value="1"/>
</dbReference>
<dbReference type="AlphaFoldDB" id="A0A6P1NJX5"/>
<feature type="domain" description="Orn/DAP/Arg decarboxylase 2 N-terminal" evidence="9">
    <location>
        <begin position="26"/>
        <end position="258"/>
    </location>
</feature>
<evidence type="ECO:0000259" key="9">
    <source>
        <dbReference type="Pfam" id="PF02784"/>
    </source>
</evidence>
<evidence type="ECO:0000313" key="10">
    <source>
        <dbReference type="EMBL" id="QHI95161.1"/>
    </source>
</evidence>
<feature type="modified residue" description="N6-(pyridoxal phosphate)lysine" evidence="8">
    <location>
        <position position="47"/>
    </location>
</feature>
<comment type="cofactor">
    <cofactor evidence="1 8">
        <name>pyridoxal 5'-phosphate</name>
        <dbReference type="ChEBI" id="CHEBI:597326"/>
    </cofactor>
</comment>
<dbReference type="Proteomes" id="UP000463975">
    <property type="component" value="Chromosome"/>
</dbReference>
<comment type="similarity">
    <text evidence="2">Belongs to the Orn/Lys/Arg decarboxylase class-II family.</text>
</comment>
<keyword evidence="11" id="KW-1185">Reference proteome</keyword>
<accession>A0A6P1NJX5</accession>
<feature type="active site" description="Proton donor" evidence="8">
    <location>
        <position position="327"/>
    </location>
</feature>
<dbReference type="Gene3D" id="3.20.20.10">
    <property type="entry name" value="Alanine racemase"/>
    <property type="match status" value="1"/>
</dbReference>
<dbReference type="GO" id="GO:0005737">
    <property type="term" value="C:cytoplasm"/>
    <property type="evidence" value="ECO:0007669"/>
    <property type="project" value="TreeGrafter"/>
</dbReference>
<name>A0A6P1NJX5_9PROT</name>
<reference evidence="10 11" key="1">
    <citation type="submission" date="2020-01" db="EMBL/GenBank/DDBJ databases">
        <title>Genome sequencing of strain KACC 21507.</title>
        <authorList>
            <person name="Heo J."/>
            <person name="Kim S.-J."/>
            <person name="Kim J.-S."/>
            <person name="Hong S.-B."/>
            <person name="Kwon S.-W."/>
        </authorList>
    </citation>
    <scope>NUCLEOTIDE SEQUENCE [LARGE SCALE GENOMIC DNA]</scope>
    <source>
        <strain evidence="10 11">KACC 21507</strain>
    </source>
</reference>
<comment type="pathway">
    <text evidence="5">Amine and polyamine biosynthesis; putrescine biosynthesis via L-ornithine pathway; putrescine from L-ornithine: step 1/1.</text>
</comment>
<dbReference type="RefSeq" id="WP_160618239.1">
    <property type="nucleotide sequence ID" value="NZ_CP047652.1"/>
</dbReference>
<evidence type="ECO:0000256" key="4">
    <source>
        <dbReference type="ARBA" id="ARBA00023239"/>
    </source>
</evidence>
<comment type="catalytic activity">
    <reaction evidence="7">
        <text>L-ornithine + H(+) = putrescine + CO2</text>
        <dbReference type="Rhea" id="RHEA:22964"/>
        <dbReference type="ChEBI" id="CHEBI:15378"/>
        <dbReference type="ChEBI" id="CHEBI:16526"/>
        <dbReference type="ChEBI" id="CHEBI:46911"/>
        <dbReference type="ChEBI" id="CHEBI:326268"/>
        <dbReference type="EC" id="4.1.1.17"/>
    </reaction>
</comment>
<protein>
    <recommendedName>
        <fullName evidence="6">ornithine decarboxylase</fullName>
        <ecNumber evidence="6">4.1.1.17</ecNumber>
    </recommendedName>
</protein>
<dbReference type="GO" id="GO:0004586">
    <property type="term" value="F:ornithine decarboxylase activity"/>
    <property type="evidence" value="ECO:0007669"/>
    <property type="project" value="UniProtKB-EC"/>
</dbReference>
<dbReference type="EMBL" id="CP047652">
    <property type="protein sequence ID" value="QHI95161.1"/>
    <property type="molecule type" value="Genomic_DNA"/>
</dbReference>
<gene>
    <name evidence="10" type="ORF">GT348_01645</name>
</gene>
<dbReference type="SUPFAM" id="SSF51419">
    <property type="entry name" value="PLP-binding barrel"/>
    <property type="match status" value="1"/>
</dbReference>
<dbReference type="InterPro" id="IPR022653">
    <property type="entry name" value="De-COase2_pyr-phos_BS"/>
</dbReference>
<dbReference type="InterPro" id="IPR022644">
    <property type="entry name" value="De-COase2_N"/>
</dbReference>
<organism evidence="10 11">
    <name type="scientific">Aristophania vespae</name>
    <dbReference type="NCBI Taxonomy" id="2697033"/>
    <lineage>
        <taxon>Bacteria</taxon>
        <taxon>Pseudomonadati</taxon>
        <taxon>Pseudomonadota</taxon>
        <taxon>Alphaproteobacteria</taxon>
        <taxon>Acetobacterales</taxon>
        <taxon>Acetobacteraceae</taxon>
        <taxon>Aristophania</taxon>
    </lineage>
</organism>
<dbReference type="PRINTS" id="PR01179">
    <property type="entry name" value="ODADCRBXLASE"/>
</dbReference>
<dbReference type="GO" id="GO:0033387">
    <property type="term" value="P:putrescine biosynthetic process from arginine, via ornithine"/>
    <property type="evidence" value="ECO:0007669"/>
    <property type="project" value="TreeGrafter"/>
</dbReference>
<evidence type="ECO:0000256" key="6">
    <source>
        <dbReference type="ARBA" id="ARBA00034138"/>
    </source>
</evidence>
<dbReference type="PROSITE" id="PS00878">
    <property type="entry name" value="ODR_DC_2_1"/>
    <property type="match status" value="1"/>
</dbReference>
<sequence length="379" mass="41468">MTLKISQFIADKNPATPCLIVDLDVVKQNYLTLKSSLPQAKIYYAVKANPAAPIITTLEKLGSYFDVASLGEVKSCISLGISANRLSFGNTIKPIHAIRESYKLGIRLFAFDSAEELEKIAIYAPGSKVYCRIMVVNDGADWPLSRKFGTTAEQAIHLLIDAQEKGLKPAGISFHVGSQQKTVKAYQHAITLAANIFKTLQNRNITLDFLNLGGGFPANYSDEVPSTEDFGKTISTTMKELFPKEPPHLFIEPGRSVVGNSGVVRSEVILVSQRDETGKNPRWVYLDIGRFGGLAETEGEAIRYRFETPYDNLTTGLVPCVLAGPTCDSADVMYEKNPVMLPPELKSGDKIIILATGAYVASYCSTGFNGFAPLNEYYL</sequence>
<dbReference type="InterPro" id="IPR029066">
    <property type="entry name" value="PLP-binding_barrel"/>
</dbReference>
<evidence type="ECO:0000256" key="5">
    <source>
        <dbReference type="ARBA" id="ARBA00034115"/>
    </source>
</evidence>
<keyword evidence="3 8" id="KW-0663">Pyridoxal phosphate</keyword>
<proteinExistence type="inferred from homology"/>
<dbReference type="FunFam" id="3.20.20.10:FF:000008">
    <property type="entry name" value="Ornithine decarboxylase"/>
    <property type="match status" value="1"/>
</dbReference>
<dbReference type="CDD" id="cd00622">
    <property type="entry name" value="PLPDE_III_ODC"/>
    <property type="match status" value="1"/>
</dbReference>
<dbReference type="Gene3D" id="2.40.37.10">
    <property type="entry name" value="Lyase, Ornithine Decarboxylase, Chain A, domain 1"/>
    <property type="match status" value="1"/>
</dbReference>
<evidence type="ECO:0000256" key="7">
    <source>
        <dbReference type="ARBA" id="ARBA00049127"/>
    </source>
</evidence>
<evidence type="ECO:0000256" key="2">
    <source>
        <dbReference type="ARBA" id="ARBA00008872"/>
    </source>
</evidence>
<evidence type="ECO:0000256" key="1">
    <source>
        <dbReference type="ARBA" id="ARBA00001933"/>
    </source>
</evidence>
<keyword evidence="4" id="KW-0456">Lyase</keyword>
<dbReference type="InterPro" id="IPR000183">
    <property type="entry name" value="Orn/DAP/Arg_de-COase"/>
</dbReference>
<evidence type="ECO:0000313" key="11">
    <source>
        <dbReference type="Proteomes" id="UP000463975"/>
    </source>
</evidence>
<dbReference type="EC" id="4.1.1.17" evidence="6"/>
<dbReference type="InterPro" id="IPR002433">
    <property type="entry name" value="Orn_de-COase"/>
</dbReference>
<evidence type="ECO:0000256" key="3">
    <source>
        <dbReference type="ARBA" id="ARBA00022898"/>
    </source>
</evidence>